<reference evidence="1" key="1">
    <citation type="submission" date="2020-03" db="EMBL/GenBank/DDBJ databases">
        <title>Castanea mollissima Vanexum genome sequencing.</title>
        <authorList>
            <person name="Staton M."/>
        </authorList>
    </citation>
    <scope>NUCLEOTIDE SEQUENCE</scope>
    <source>
        <tissue evidence="1">Leaf</tissue>
    </source>
</reference>
<proteinExistence type="predicted"/>
<dbReference type="EMBL" id="JRKL02000981">
    <property type="protein sequence ID" value="KAF3966865.1"/>
    <property type="molecule type" value="Genomic_DNA"/>
</dbReference>
<comment type="caution">
    <text evidence="1">The sequence shown here is derived from an EMBL/GenBank/DDBJ whole genome shotgun (WGS) entry which is preliminary data.</text>
</comment>
<gene>
    <name evidence="1" type="ORF">CMV_009065</name>
</gene>
<evidence type="ECO:0000313" key="2">
    <source>
        <dbReference type="Proteomes" id="UP000737018"/>
    </source>
</evidence>
<accession>A0A8J4VR92</accession>
<organism evidence="1 2">
    <name type="scientific">Castanea mollissima</name>
    <name type="common">Chinese chestnut</name>
    <dbReference type="NCBI Taxonomy" id="60419"/>
    <lineage>
        <taxon>Eukaryota</taxon>
        <taxon>Viridiplantae</taxon>
        <taxon>Streptophyta</taxon>
        <taxon>Embryophyta</taxon>
        <taxon>Tracheophyta</taxon>
        <taxon>Spermatophyta</taxon>
        <taxon>Magnoliopsida</taxon>
        <taxon>eudicotyledons</taxon>
        <taxon>Gunneridae</taxon>
        <taxon>Pentapetalae</taxon>
        <taxon>rosids</taxon>
        <taxon>fabids</taxon>
        <taxon>Fagales</taxon>
        <taxon>Fagaceae</taxon>
        <taxon>Castanea</taxon>
    </lineage>
</organism>
<name>A0A8J4VR92_9ROSI</name>
<dbReference type="Proteomes" id="UP000737018">
    <property type="component" value="Unassembled WGS sequence"/>
</dbReference>
<evidence type="ECO:0000313" key="1">
    <source>
        <dbReference type="EMBL" id="KAF3966865.1"/>
    </source>
</evidence>
<keyword evidence="2" id="KW-1185">Reference proteome</keyword>
<dbReference type="AlphaFoldDB" id="A0A8J4VR92"/>
<protein>
    <submittedName>
        <fullName evidence="1">Uncharacterized protein</fullName>
    </submittedName>
</protein>
<sequence length="139" mass="15820">MNPMGNPILDLVNQNTNPQFARKILWMLVSSSTNTFLRIASVLGNCQLLLGMFYAYPMENQFFLFIQNFTRDHTTPLRFNPFLLKVRQGQNSKSDKSDVSLEKTNLGNWTIATWDVLPVSSGASVFHSYQNIERSSAPK</sequence>